<keyword evidence="2" id="KW-1185">Reference proteome</keyword>
<evidence type="ECO:0000313" key="2">
    <source>
        <dbReference type="Proteomes" id="UP000198660"/>
    </source>
</evidence>
<name>A0A1I6QJ81_9BACL</name>
<sequence length="36" mass="4273">MEKLADVILFIWAVDHFIGAVKTIVKWRKEKRGMDK</sequence>
<dbReference type="Proteomes" id="UP000198660">
    <property type="component" value="Unassembled WGS sequence"/>
</dbReference>
<protein>
    <submittedName>
        <fullName evidence="1">Uncharacterized protein</fullName>
    </submittedName>
</protein>
<dbReference type="EMBL" id="FPAA01000003">
    <property type="protein sequence ID" value="SFS52557.1"/>
    <property type="molecule type" value="Genomic_DNA"/>
</dbReference>
<dbReference type="AlphaFoldDB" id="A0A1I6QJ81"/>
<reference evidence="2" key="1">
    <citation type="submission" date="2016-10" db="EMBL/GenBank/DDBJ databases">
        <authorList>
            <person name="Varghese N."/>
            <person name="Submissions S."/>
        </authorList>
    </citation>
    <scope>NUCLEOTIDE SEQUENCE [LARGE SCALE GENOMIC DNA]</scope>
    <source>
        <strain evidence="2">DSM 45789</strain>
    </source>
</reference>
<evidence type="ECO:0000313" key="1">
    <source>
        <dbReference type="EMBL" id="SFS52557.1"/>
    </source>
</evidence>
<organism evidence="1 2">
    <name type="scientific">Marininema halotolerans</name>
    <dbReference type="NCBI Taxonomy" id="1155944"/>
    <lineage>
        <taxon>Bacteria</taxon>
        <taxon>Bacillati</taxon>
        <taxon>Bacillota</taxon>
        <taxon>Bacilli</taxon>
        <taxon>Bacillales</taxon>
        <taxon>Thermoactinomycetaceae</taxon>
        <taxon>Marininema</taxon>
    </lineage>
</organism>
<accession>A0A1I6QJ81</accession>
<proteinExistence type="predicted"/>
<gene>
    <name evidence="1" type="ORF">SAMN05444972_103189</name>
</gene>